<evidence type="ECO:0000256" key="2">
    <source>
        <dbReference type="ARBA" id="ARBA00001947"/>
    </source>
</evidence>
<sequence>MDAREAINPAHVKTLGSAALREQFLVENVFVRGRLSATYSNEDRMIFGGIMPEYEPLTLPRALSEACGTAYFLQRRELGLLNLGGPASVDVDGQRFDIGEYDALYVGAGAREVLFGSEDPEHPAKLYYVSATAHQSFRTRKVVRDEALSVKRGDQKDSNCRTVVRYLAPEILPTCQLLMGIVALDEGNVWSPLPTHRHRRRSEVYLHYGLEPEAAVIFLLGEPDETRHLIVRDEQAVIVPGWAVHSGVGTSSHGVVWAMAGENMEIGDMDFVPTSRLR</sequence>
<evidence type="ECO:0000256" key="4">
    <source>
        <dbReference type="ARBA" id="ARBA00008086"/>
    </source>
</evidence>
<comment type="cofactor">
    <cofactor evidence="2">
        <name>Zn(2+)</name>
        <dbReference type="ChEBI" id="CHEBI:29105"/>
    </cofactor>
</comment>
<dbReference type="PANTHER" id="PTHR38461:SF1">
    <property type="entry name" value="4-DEOXY-L-THREO-5-HEXOSULOSE-URONATE KETOL-ISOMERASE"/>
    <property type="match status" value="1"/>
</dbReference>
<protein>
    <recommendedName>
        <fullName evidence="5">5-dehydro-4-deoxy-D-glucuronate isomerase</fullName>
        <ecNumber evidence="5">5.3.1.17</ecNumber>
    </recommendedName>
</protein>
<keyword evidence="7" id="KW-0862">Zinc</keyword>
<dbReference type="InterPro" id="IPR014710">
    <property type="entry name" value="RmlC-like_jellyroll"/>
</dbReference>
<dbReference type="GO" id="GO:0008697">
    <property type="term" value="F:4-deoxy-L-threo-5-hexosulose-uronate ketol-isomerase activity"/>
    <property type="evidence" value="ECO:0007669"/>
    <property type="project" value="UniProtKB-EC"/>
</dbReference>
<dbReference type="EC" id="5.3.1.17" evidence="5"/>
<evidence type="ECO:0000256" key="3">
    <source>
        <dbReference type="ARBA" id="ARBA00005148"/>
    </source>
</evidence>
<dbReference type="AlphaFoldDB" id="A0A6N6WCS1"/>
<accession>A0A6N6WCS1</accession>
<dbReference type="NCBIfam" id="NF002091">
    <property type="entry name" value="PRK00924.1"/>
    <property type="match status" value="1"/>
</dbReference>
<dbReference type="EMBL" id="VOSW01000033">
    <property type="protein sequence ID" value="KAE8758452.1"/>
    <property type="molecule type" value="Genomic_DNA"/>
</dbReference>
<evidence type="ECO:0000313" key="10">
    <source>
        <dbReference type="Proteomes" id="UP000463700"/>
    </source>
</evidence>
<keyword evidence="6" id="KW-0479">Metal-binding</keyword>
<name>A0A6N6WCS1_9BURK</name>
<comment type="pathway">
    <text evidence="3">Glycan metabolism; pectin degradation; 2-dehydro-3-deoxy-D-gluconate from pectin: step 4/5.</text>
</comment>
<comment type="caution">
    <text evidence="9">The sequence shown here is derived from an EMBL/GenBank/DDBJ whole genome shotgun (WGS) entry which is preliminary data.</text>
</comment>
<dbReference type="Gene3D" id="2.60.120.520">
    <property type="entry name" value="pectin degrading enzyme 5-keto 4- deoxyuronate isomerase, domain 1"/>
    <property type="match status" value="1"/>
</dbReference>
<organism evidence="9 10">
    <name type="scientific">Paraburkholderia madseniana</name>
    <dbReference type="NCBI Taxonomy" id="2599607"/>
    <lineage>
        <taxon>Bacteria</taxon>
        <taxon>Pseudomonadati</taxon>
        <taxon>Pseudomonadota</taxon>
        <taxon>Betaproteobacteria</taxon>
        <taxon>Burkholderiales</taxon>
        <taxon>Burkholderiaceae</taxon>
        <taxon>Paraburkholderia</taxon>
    </lineage>
</organism>
<comment type="catalytic activity">
    <reaction evidence="1">
        <text>5-dehydro-4-deoxy-D-glucuronate = 3-deoxy-D-glycero-2,5-hexodiulosonate</text>
        <dbReference type="Rhea" id="RHEA:23896"/>
        <dbReference type="ChEBI" id="CHEBI:17117"/>
        <dbReference type="ChEBI" id="CHEBI:29071"/>
        <dbReference type="EC" id="5.3.1.17"/>
    </reaction>
</comment>
<proteinExistence type="inferred from homology"/>
<dbReference type="SUPFAM" id="SSF51182">
    <property type="entry name" value="RmlC-like cupins"/>
    <property type="match status" value="1"/>
</dbReference>
<gene>
    <name evidence="9" type="primary">kduI</name>
    <name evidence="9" type="ORF">FSO04_18675</name>
</gene>
<evidence type="ECO:0000256" key="7">
    <source>
        <dbReference type="ARBA" id="ARBA00022833"/>
    </source>
</evidence>
<dbReference type="UniPathway" id="UPA00545">
    <property type="reaction ID" value="UER00826"/>
</dbReference>
<evidence type="ECO:0000256" key="6">
    <source>
        <dbReference type="ARBA" id="ARBA00022723"/>
    </source>
</evidence>
<dbReference type="InterPro" id="IPR007045">
    <property type="entry name" value="KduI"/>
</dbReference>
<dbReference type="GO" id="GO:0046872">
    <property type="term" value="F:metal ion binding"/>
    <property type="evidence" value="ECO:0007669"/>
    <property type="project" value="UniProtKB-KW"/>
</dbReference>
<dbReference type="GO" id="GO:0019698">
    <property type="term" value="P:D-galacturonate catabolic process"/>
    <property type="evidence" value="ECO:0007669"/>
    <property type="project" value="TreeGrafter"/>
</dbReference>
<evidence type="ECO:0000256" key="8">
    <source>
        <dbReference type="ARBA" id="ARBA00023235"/>
    </source>
</evidence>
<dbReference type="InterPro" id="IPR021120">
    <property type="entry name" value="KduI/IolB_isomerase"/>
</dbReference>
<dbReference type="Gene3D" id="2.60.120.10">
    <property type="entry name" value="Jelly Rolls"/>
    <property type="match status" value="1"/>
</dbReference>
<dbReference type="GO" id="GO:0045490">
    <property type="term" value="P:pectin catabolic process"/>
    <property type="evidence" value="ECO:0007669"/>
    <property type="project" value="UniProtKB-UniPathway"/>
</dbReference>
<dbReference type="GO" id="GO:0042840">
    <property type="term" value="P:D-glucuronate catabolic process"/>
    <property type="evidence" value="ECO:0007669"/>
    <property type="project" value="TreeGrafter"/>
</dbReference>
<evidence type="ECO:0000313" key="9">
    <source>
        <dbReference type="EMBL" id="KAE8758452.1"/>
    </source>
</evidence>
<keyword evidence="8 9" id="KW-0413">Isomerase</keyword>
<dbReference type="Proteomes" id="UP000463700">
    <property type="component" value="Unassembled WGS sequence"/>
</dbReference>
<dbReference type="InterPro" id="IPR011051">
    <property type="entry name" value="RmlC_Cupin_sf"/>
</dbReference>
<comment type="similarity">
    <text evidence="4">Belongs to the KduI family.</text>
</comment>
<dbReference type="Pfam" id="PF04962">
    <property type="entry name" value="KduI"/>
    <property type="match status" value="1"/>
</dbReference>
<evidence type="ECO:0000256" key="1">
    <source>
        <dbReference type="ARBA" id="ARBA00000552"/>
    </source>
</evidence>
<reference evidence="9 10" key="1">
    <citation type="journal article" date="2020" name="Int. J. Syst. Evol. Microbiol.">
        <title>Paraburkholderia madseniana sp. nov., a phenolic acid-degrading bacterium isolated from acidic forest soil.</title>
        <authorList>
            <person name="Wilhelm R.C."/>
            <person name="Murphy S.J.L."/>
            <person name="Feriancek N.M."/>
            <person name="Karasz D.C."/>
            <person name="DeRito C.M."/>
            <person name="Newman J.D."/>
            <person name="Buckley D.H."/>
        </authorList>
    </citation>
    <scope>NUCLEOTIDE SEQUENCE [LARGE SCALE GENOMIC DNA]</scope>
    <source>
        <strain evidence="9 10">RP11</strain>
    </source>
</reference>
<dbReference type="PANTHER" id="PTHR38461">
    <property type="entry name" value="4-DEOXY-L-THREO-5-HEXOSULOSE-URONATE KETOL-ISOMERASE"/>
    <property type="match status" value="1"/>
</dbReference>
<evidence type="ECO:0000256" key="5">
    <source>
        <dbReference type="ARBA" id="ARBA00012547"/>
    </source>
</evidence>
<dbReference type="InterPro" id="IPR027449">
    <property type="entry name" value="KduI_N"/>
</dbReference>
<dbReference type="CDD" id="cd20294">
    <property type="entry name" value="cupin_KduI_N"/>
    <property type="match status" value="1"/>
</dbReference>
<dbReference type="CDD" id="cd20491">
    <property type="entry name" value="cupin_KduI_C"/>
    <property type="match status" value="1"/>
</dbReference>